<accession>A0ABN3LTU2</accession>
<feature type="transmembrane region" description="Helical" evidence="1">
    <location>
        <begin position="169"/>
        <end position="189"/>
    </location>
</feature>
<feature type="transmembrane region" description="Helical" evidence="1">
    <location>
        <begin position="126"/>
        <end position="148"/>
    </location>
</feature>
<feature type="transmembrane region" description="Helical" evidence="1">
    <location>
        <begin position="237"/>
        <end position="255"/>
    </location>
</feature>
<protein>
    <submittedName>
        <fullName evidence="2">Uncharacterized protein</fullName>
    </submittedName>
</protein>
<proteinExistence type="predicted"/>
<dbReference type="RefSeq" id="WP_344383510.1">
    <property type="nucleotide sequence ID" value="NZ_BAAATA010000014.1"/>
</dbReference>
<evidence type="ECO:0000256" key="1">
    <source>
        <dbReference type="SAM" id="Phobius"/>
    </source>
</evidence>
<feature type="transmembrane region" description="Helical" evidence="1">
    <location>
        <begin position="95"/>
        <end position="114"/>
    </location>
</feature>
<feature type="transmembrane region" description="Helical" evidence="1">
    <location>
        <begin position="55"/>
        <end position="74"/>
    </location>
</feature>
<feature type="transmembrane region" description="Helical" evidence="1">
    <location>
        <begin position="267"/>
        <end position="286"/>
    </location>
</feature>
<reference evidence="2 3" key="1">
    <citation type="journal article" date="2019" name="Int. J. Syst. Evol. Microbiol.">
        <title>The Global Catalogue of Microorganisms (GCM) 10K type strain sequencing project: providing services to taxonomists for standard genome sequencing and annotation.</title>
        <authorList>
            <consortium name="The Broad Institute Genomics Platform"/>
            <consortium name="The Broad Institute Genome Sequencing Center for Infectious Disease"/>
            <person name="Wu L."/>
            <person name="Ma J."/>
        </authorList>
    </citation>
    <scope>NUCLEOTIDE SEQUENCE [LARGE SCALE GENOMIC DNA]</scope>
    <source>
        <strain evidence="2 3">JCM 6307</strain>
    </source>
</reference>
<keyword evidence="1" id="KW-1133">Transmembrane helix</keyword>
<organism evidence="2 3">
    <name type="scientific">Streptomyces thermolineatus</name>
    <dbReference type="NCBI Taxonomy" id="44033"/>
    <lineage>
        <taxon>Bacteria</taxon>
        <taxon>Bacillati</taxon>
        <taxon>Actinomycetota</taxon>
        <taxon>Actinomycetes</taxon>
        <taxon>Kitasatosporales</taxon>
        <taxon>Streptomycetaceae</taxon>
        <taxon>Streptomyces</taxon>
    </lineage>
</organism>
<evidence type="ECO:0000313" key="2">
    <source>
        <dbReference type="EMBL" id="GAA2490167.1"/>
    </source>
</evidence>
<dbReference type="EMBL" id="BAAATA010000014">
    <property type="protein sequence ID" value="GAA2490167.1"/>
    <property type="molecule type" value="Genomic_DNA"/>
</dbReference>
<feature type="transmembrane region" description="Helical" evidence="1">
    <location>
        <begin position="30"/>
        <end position="49"/>
    </location>
</feature>
<sequence>MLAAPTYTAHSAPEAAAPVRTVTAGVRAAYLWPLFLLCTGLALALLLFSGDTGKFFVWTVRSPLTAATIGAYYASAAALFAESLRQRRWVDARMGVHLSLLQLLIMLTVTLFNYDKIHLIDTNSTSFVGAWLWLVVHIVFPVIALTLLGAQAQAPGVNPPRREAMPVPLVVPLAAVCLAATALGLAMLVVPERLVDLWPWQASPLDLRAMGAWTLVYGLGTGWVIREGEPERMRAGATAVCALGVVALVTVVGFFEEIDWSRESVWVYVSVMMLLVLVGLFGRFLANQPSQDDA</sequence>
<evidence type="ECO:0000313" key="3">
    <source>
        <dbReference type="Proteomes" id="UP001501358"/>
    </source>
</evidence>
<feature type="transmembrane region" description="Helical" evidence="1">
    <location>
        <begin position="209"/>
        <end position="225"/>
    </location>
</feature>
<name>A0ABN3LTU2_9ACTN</name>
<keyword evidence="3" id="KW-1185">Reference proteome</keyword>
<keyword evidence="1" id="KW-0812">Transmembrane</keyword>
<keyword evidence="1" id="KW-0472">Membrane</keyword>
<dbReference type="Proteomes" id="UP001501358">
    <property type="component" value="Unassembled WGS sequence"/>
</dbReference>
<gene>
    <name evidence="2" type="ORF">GCM10010406_27840</name>
</gene>
<comment type="caution">
    <text evidence="2">The sequence shown here is derived from an EMBL/GenBank/DDBJ whole genome shotgun (WGS) entry which is preliminary data.</text>
</comment>